<dbReference type="InterPro" id="IPR023381">
    <property type="entry name" value="YP001051499.1-like_dom_sf"/>
</dbReference>
<dbReference type="Proteomes" id="UP001156601">
    <property type="component" value="Unassembled WGS sequence"/>
</dbReference>
<evidence type="ECO:0000313" key="1">
    <source>
        <dbReference type="EMBL" id="GLR72366.1"/>
    </source>
</evidence>
<gene>
    <name evidence="1" type="ORF">GCM10007852_32740</name>
</gene>
<keyword evidence="2" id="KW-1185">Reference proteome</keyword>
<proteinExistence type="predicted"/>
<organism evidence="1 2">
    <name type="scientific">Agaribacter marinus</name>
    <dbReference type="NCBI Taxonomy" id="1431249"/>
    <lineage>
        <taxon>Bacteria</taxon>
        <taxon>Pseudomonadati</taxon>
        <taxon>Pseudomonadota</taxon>
        <taxon>Gammaproteobacteria</taxon>
        <taxon>Alteromonadales</taxon>
        <taxon>Alteromonadaceae</taxon>
        <taxon>Agaribacter</taxon>
    </lineage>
</organism>
<dbReference type="Gene3D" id="1.20.1590.10">
    <property type="entry name" value="YP_001051499.1 domain like"/>
    <property type="match status" value="1"/>
</dbReference>
<dbReference type="InterPro" id="IPR007338">
    <property type="entry name" value="DUF416"/>
</dbReference>
<protein>
    <recommendedName>
        <fullName evidence="3">DUF416 family protein</fullName>
    </recommendedName>
</protein>
<evidence type="ECO:0008006" key="3">
    <source>
        <dbReference type="Google" id="ProtNLM"/>
    </source>
</evidence>
<dbReference type="Pfam" id="PF04222">
    <property type="entry name" value="DUF416"/>
    <property type="match status" value="1"/>
</dbReference>
<accession>A0AA37SZN5</accession>
<comment type="caution">
    <text evidence="1">The sequence shown here is derived from an EMBL/GenBank/DDBJ whole genome shotgun (WGS) entry which is preliminary data.</text>
</comment>
<evidence type="ECO:0000313" key="2">
    <source>
        <dbReference type="Proteomes" id="UP001156601"/>
    </source>
</evidence>
<reference evidence="1" key="1">
    <citation type="journal article" date="2014" name="Int. J. Syst. Evol. Microbiol.">
        <title>Complete genome sequence of Corynebacterium casei LMG S-19264T (=DSM 44701T), isolated from a smear-ripened cheese.</title>
        <authorList>
            <consortium name="US DOE Joint Genome Institute (JGI-PGF)"/>
            <person name="Walter F."/>
            <person name="Albersmeier A."/>
            <person name="Kalinowski J."/>
            <person name="Ruckert C."/>
        </authorList>
    </citation>
    <scope>NUCLEOTIDE SEQUENCE</scope>
    <source>
        <strain evidence="1">NBRC 110023</strain>
    </source>
</reference>
<reference evidence="1" key="2">
    <citation type="submission" date="2023-01" db="EMBL/GenBank/DDBJ databases">
        <title>Draft genome sequence of Agaribacter marinus strain NBRC 110023.</title>
        <authorList>
            <person name="Sun Q."/>
            <person name="Mori K."/>
        </authorList>
    </citation>
    <scope>NUCLEOTIDE SEQUENCE</scope>
    <source>
        <strain evidence="1">NBRC 110023</strain>
    </source>
</reference>
<sequence>MSSKLNTFGKLRNLDGNSSLLIATALTQRMVVNAHLFYTSSDNQDAIKHIDKIMDGLWDICAKKRKKLNAESLLDKLETFIPDPEAEDNIAAYSVVDCCMAMSACIYATQKEEDSPAVVVAKLSQGDIERFLRITGTEELSIQSLKETPIFNYELDILGSFLAFVEEGNISNEDIKELREFIVEQDMSNLGLGAGLS</sequence>
<dbReference type="EMBL" id="BSOT01000009">
    <property type="protein sequence ID" value="GLR72366.1"/>
    <property type="molecule type" value="Genomic_DNA"/>
</dbReference>
<dbReference type="AlphaFoldDB" id="A0AA37SZN5"/>
<name>A0AA37SZN5_9ALTE</name>
<dbReference type="RefSeq" id="WP_284218783.1">
    <property type="nucleotide sequence ID" value="NZ_BSOT01000009.1"/>
</dbReference>